<feature type="domain" description="Ig-like" evidence="2">
    <location>
        <begin position="619"/>
        <end position="692"/>
    </location>
</feature>
<reference evidence="3 4" key="1">
    <citation type="submission" date="2024-03" db="EMBL/GenBank/DDBJ databases">
        <title>Flavobacterium soyae.</title>
        <authorList>
            <person name="Zheng W."/>
        </authorList>
    </citation>
    <scope>NUCLEOTIDE SEQUENCE [LARGE SCALE GENOMIC DNA]</scope>
    <source>
        <strain evidence="3 4">55</strain>
    </source>
</reference>
<dbReference type="Proteomes" id="UP001623852">
    <property type="component" value="Chromosome"/>
</dbReference>
<keyword evidence="4" id="KW-1185">Reference proteome</keyword>
<evidence type="ECO:0000259" key="2">
    <source>
        <dbReference type="Pfam" id="PF19081"/>
    </source>
</evidence>
<organism evidence="3 4">
    <name type="scientific">Flavobacterium soyae</name>
    <dbReference type="NCBI Taxonomy" id="2903098"/>
    <lineage>
        <taxon>Bacteria</taxon>
        <taxon>Pseudomonadati</taxon>
        <taxon>Bacteroidota</taxon>
        <taxon>Flavobacteriia</taxon>
        <taxon>Flavobacteriales</taxon>
        <taxon>Flavobacteriaceae</taxon>
        <taxon>Flavobacterium</taxon>
    </lineage>
</organism>
<proteinExistence type="predicted"/>
<dbReference type="Pfam" id="PF19081">
    <property type="entry name" value="Ig_7"/>
    <property type="match status" value="1"/>
</dbReference>
<dbReference type="Pfam" id="PF13585">
    <property type="entry name" value="CHU_C"/>
    <property type="match status" value="1"/>
</dbReference>
<accession>A0ABZ2U9K8</accession>
<sequence length="877" mass="94283">MVKKCNDFLRVVLFFVFLSFLSQTVNAQCAGNDTSLTVCDIPDPANQSIDLFSLLGSATAGGVWNDDNSSGGLNTATGILNAHVIRQSGIYQYTYTVSGVNGCLDNSATVTVTIGGYAGKPSPTATVCNEDSPFNLFQAFDSAYLGPHSNGQWHNDTTNQNITGSSVDIKDLAGTYQFTYTMPAIGTCPSPAASTVFITVFQAPKSGDSQRLTLCANNGLSAYRNYDLFNLISGQDPGGTWVDNSNTGELNFKGDHVIDIEKIYNTMGSNEYSFSYRVNSSNPICPNKQTTVVIRLEEKLDFSGAVLEVNSDICESEITTANYTVTITRGPANIPNGSYYVKYSVSGPRAATETALANFSNGVLIFPIRPDFFQQAGKFTVTILDIYAFNSQRSCINTINNLSDDLIIYPIPDLDGALISPAVTCQDQDAVIQISNAVKLADGDYDIVYRLSGATNVSSQVARITVLGGNATFVVPEIFNSRSGTSIVTITAITHVISQCVNAANLSGEILINPLPNGSLLRLQIQNVCFGEEVTVNVSGFQTLTDVTLSYKLSGSNISNVETVALNAVDGSAGFIIPSNLLVNSGSTTISIIKLKNNITTCESDVTGISAAFMLNPIPALPIAADQAFCKTDQSTIAHLQPQGNQYKWYISAAEVTPLPNTYVLKSEDYFVKETSAAGCVSPATKITVTINDTPAPALNQDGQNFCGLDNPTILNLSNNTGSPSTVVWYDAPNNGNLLSPSTPLVDKATYYGFDFSPAVNCLSQENIAVTVSLIVCDSPEYTFFVPDGFSPNGDGINDTFTIPDIDFLYPNYSLEIFNRYGNGMYKGFKNKPAWDGINYEQSGIGGGIAPNGVYFYILYFNKDNRPPQQGRLYLNR</sequence>
<dbReference type="InterPro" id="IPR044023">
    <property type="entry name" value="Ig_7"/>
</dbReference>
<protein>
    <submittedName>
        <fullName evidence="3">Gliding motility-associated C-terminal domain-containing protein</fullName>
    </submittedName>
</protein>
<name>A0ABZ2U9K8_9FLAO</name>
<keyword evidence="1" id="KW-0732">Signal</keyword>
<gene>
    <name evidence="3" type="ORF">AABD74_11655</name>
</gene>
<feature type="chain" id="PRO_5045624613" evidence="1">
    <location>
        <begin position="28"/>
        <end position="877"/>
    </location>
</feature>
<evidence type="ECO:0000313" key="3">
    <source>
        <dbReference type="EMBL" id="WYZ17812.1"/>
    </source>
</evidence>
<dbReference type="NCBIfam" id="TIGR04131">
    <property type="entry name" value="Bac_Flav_CTERM"/>
    <property type="match status" value="1"/>
</dbReference>
<dbReference type="InterPro" id="IPR026341">
    <property type="entry name" value="T9SS_type_B"/>
</dbReference>
<evidence type="ECO:0000256" key="1">
    <source>
        <dbReference type="SAM" id="SignalP"/>
    </source>
</evidence>
<feature type="signal peptide" evidence="1">
    <location>
        <begin position="1"/>
        <end position="27"/>
    </location>
</feature>
<dbReference type="EMBL" id="CP150845">
    <property type="protein sequence ID" value="WYZ17812.1"/>
    <property type="molecule type" value="Genomic_DNA"/>
</dbReference>
<evidence type="ECO:0000313" key="4">
    <source>
        <dbReference type="Proteomes" id="UP001623852"/>
    </source>
</evidence>
<dbReference type="RefSeq" id="WP_406842968.1">
    <property type="nucleotide sequence ID" value="NZ_CP150845.1"/>
</dbReference>